<dbReference type="RefSeq" id="XP_014033111.1">
    <property type="nucleotide sequence ID" value="XM_014177636.2"/>
</dbReference>
<dbReference type="SMART" id="SM00407">
    <property type="entry name" value="IGc1"/>
    <property type="match status" value="1"/>
</dbReference>
<dbReference type="Pfam" id="PF07654">
    <property type="entry name" value="C1-set"/>
    <property type="match status" value="1"/>
</dbReference>
<evidence type="ECO:0000256" key="5">
    <source>
        <dbReference type="SAM" id="SignalP"/>
    </source>
</evidence>
<feature type="chain" id="PRO_5010353468" description="Ig-like domain-containing protein" evidence="5">
    <location>
        <begin position="27"/>
        <end position="346"/>
    </location>
</feature>
<dbReference type="Proteomes" id="UP001652741">
    <property type="component" value="Chromosome ssa27"/>
</dbReference>
<dbReference type="InterPro" id="IPR003597">
    <property type="entry name" value="Ig_C1-set"/>
</dbReference>
<accession>A0A1S3PZQ2</accession>
<organism evidence="7 8">
    <name type="scientific">Salmo salar</name>
    <name type="common">Atlantic salmon</name>
    <dbReference type="NCBI Taxonomy" id="8030"/>
    <lineage>
        <taxon>Eukaryota</taxon>
        <taxon>Metazoa</taxon>
        <taxon>Chordata</taxon>
        <taxon>Craniata</taxon>
        <taxon>Vertebrata</taxon>
        <taxon>Euteleostomi</taxon>
        <taxon>Actinopterygii</taxon>
        <taxon>Neopterygii</taxon>
        <taxon>Teleostei</taxon>
        <taxon>Protacanthopterygii</taxon>
        <taxon>Salmoniformes</taxon>
        <taxon>Salmonidae</taxon>
        <taxon>Salmoninae</taxon>
        <taxon>Salmo</taxon>
    </lineage>
</organism>
<feature type="domain" description="Ig-like" evidence="6">
    <location>
        <begin position="146"/>
        <end position="246"/>
    </location>
</feature>
<dbReference type="InterPro" id="IPR013106">
    <property type="entry name" value="Ig_V-set"/>
</dbReference>
<feature type="region of interest" description="Disordered" evidence="3">
    <location>
        <begin position="294"/>
        <end position="315"/>
    </location>
</feature>
<dbReference type="PROSITE" id="PS50835">
    <property type="entry name" value="IG_LIKE"/>
    <property type="match status" value="2"/>
</dbReference>
<feature type="signal peptide" evidence="5">
    <location>
        <begin position="1"/>
        <end position="26"/>
    </location>
</feature>
<keyword evidence="2" id="KW-0325">Glycoprotein</keyword>
<protein>
    <recommendedName>
        <fullName evidence="6">Ig-like domain-containing protein</fullName>
    </recommendedName>
</protein>
<dbReference type="CDD" id="cd00098">
    <property type="entry name" value="IgC1"/>
    <property type="match status" value="1"/>
</dbReference>
<dbReference type="KEGG" id="sasa:106588521"/>
<keyword evidence="1" id="KW-1015">Disulfide bond</keyword>
<keyword evidence="4" id="KW-0472">Membrane</keyword>
<evidence type="ECO:0000259" key="6">
    <source>
        <dbReference type="PROSITE" id="PS50835"/>
    </source>
</evidence>
<dbReference type="InterPro" id="IPR051755">
    <property type="entry name" value="Ig-like_CS_Receptor"/>
</dbReference>
<evidence type="ECO:0000256" key="4">
    <source>
        <dbReference type="SAM" id="Phobius"/>
    </source>
</evidence>
<dbReference type="Pfam" id="PF07686">
    <property type="entry name" value="V-set"/>
    <property type="match status" value="1"/>
</dbReference>
<keyword evidence="7" id="KW-1185">Reference proteome</keyword>
<dbReference type="InterPro" id="IPR013783">
    <property type="entry name" value="Ig-like_fold"/>
</dbReference>
<reference evidence="8" key="1">
    <citation type="submission" date="2025-08" db="UniProtKB">
        <authorList>
            <consortium name="RefSeq"/>
        </authorList>
    </citation>
    <scope>IDENTIFICATION</scope>
</reference>
<dbReference type="InterPro" id="IPR003599">
    <property type="entry name" value="Ig_sub"/>
</dbReference>
<keyword evidence="4" id="KW-1133">Transmembrane helix</keyword>
<dbReference type="InterPro" id="IPR036179">
    <property type="entry name" value="Ig-like_dom_sf"/>
</dbReference>
<evidence type="ECO:0000313" key="7">
    <source>
        <dbReference type="Proteomes" id="UP001652741"/>
    </source>
</evidence>
<evidence type="ECO:0000256" key="3">
    <source>
        <dbReference type="SAM" id="MobiDB-lite"/>
    </source>
</evidence>
<feature type="domain" description="Ig-like" evidence="6">
    <location>
        <begin position="30"/>
        <end position="134"/>
    </location>
</feature>
<dbReference type="PANTHER" id="PTHR19971">
    <property type="entry name" value="SIGNAL-REGULATORY PROTEIN BETA"/>
    <property type="match status" value="1"/>
</dbReference>
<dbReference type="GeneID" id="106588521"/>
<evidence type="ECO:0000313" key="8">
    <source>
        <dbReference type="RefSeq" id="XP_014033111.1"/>
    </source>
</evidence>
<keyword evidence="4" id="KW-0812">Transmembrane</keyword>
<name>A0A1S3PZQ2_SALSA</name>
<dbReference type="SUPFAM" id="SSF48726">
    <property type="entry name" value="Immunoglobulin"/>
    <property type="match status" value="2"/>
</dbReference>
<keyword evidence="5" id="KW-0732">Signal</keyword>
<dbReference type="AlphaFoldDB" id="A0A1S3PZQ2"/>
<evidence type="ECO:0000256" key="2">
    <source>
        <dbReference type="ARBA" id="ARBA00023180"/>
    </source>
</evidence>
<feature type="transmembrane region" description="Helical" evidence="4">
    <location>
        <begin position="262"/>
        <end position="285"/>
    </location>
</feature>
<dbReference type="OrthoDB" id="6103117at2759"/>
<gene>
    <name evidence="8" type="primary">LOC106588521</name>
</gene>
<dbReference type="Gene3D" id="2.60.40.10">
    <property type="entry name" value="Immunoglobulins"/>
    <property type="match status" value="2"/>
</dbReference>
<evidence type="ECO:0000256" key="1">
    <source>
        <dbReference type="ARBA" id="ARBA00023157"/>
    </source>
</evidence>
<proteinExistence type="predicted"/>
<sequence>MPFKFRESKMPWPLIFLLCWSYVLKATHTSIITQTPGSVMVKAGDTVTLKCYLVELITYCYLVIWMKVDPRTGTLIKIDNLKIDNDSEEGKGKQDKLCSATIAKATVSDSGMYYCSAVQSEMIHTGNGSRVVVTERERTQNITESPAIKLLSPSDGDGSVVLTTLHYTAESFIPLLCLVLNVVPSQVHVFWLIDGREDSGLTLSTWTDNNDSATEFTMNQILVQAEEWDRGVQCTCVVEFEGNSINKTLIKCNDSTGMCTMVLYWASAAALLTIIVAVTVAVCLYRGHPVVTDVDTRQRGTGPESRQHQSGRLGEARKAVRSSISEVQYATLDHIKLGRRPNTIIQ</sequence>
<dbReference type="SMART" id="SM00409">
    <property type="entry name" value="IG"/>
    <property type="match status" value="1"/>
</dbReference>
<dbReference type="CDD" id="cd00099">
    <property type="entry name" value="IgV"/>
    <property type="match status" value="1"/>
</dbReference>
<dbReference type="InterPro" id="IPR007110">
    <property type="entry name" value="Ig-like_dom"/>
</dbReference>